<evidence type="ECO:0000256" key="3">
    <source>
        <dbReference type="PROSITE-ProRule" id="PRU00221"/>
    </source>
</evidence>
<dbReference type="HOGENOM" id="CLU_000288_6_5_1"/>
<dbReference type="OMA" id="IELYLHE"/>
<dbReference type="SUPFAM" id="SSF50978">
    <property type="entry name" value="WD40 repeat-like"/>
    <property type="match status" value="1"/>
</dbReference>
<dbReference type="GO" id="GO:1990234">
    <property type="term" value="C:transferase complex"/>
    <property type="evidence" value="ECO:0007669"/>
    <property type="project" value="UniProtKB-ARBA"/>
</dbReference>
<dbReference type="eggNOG" id="KOG0271">
    <property type="taxonomic scope" value="Eukaryota"/>
</dbReference>
<dbReference type="PROSITE" id="PS50294">
    <property type="entry name" value="WD_REPEATS_REGION"/>
    <property type="match status" value="1"/>
</dbReference>
<evidence type="ECO:0000256" key="2">
    <source>
        <dbReference type="ARBA" id="ARBA00022737"/>
    </source>
</evidence>
<sequence>MLTSETNLHSPEVIYDRLISLESAGAIDNVYSLIFERIELDYQGAMCEMLALLLAAFEPLTVDDLDDILKQAKLHGSAKALVRNLGSVLSTDKTTNLIQFRHPTLVEYLQRCSIHSASDSRNKISINIANAHSQAASWCLQHLMSPTDGLKFNICRLESSFYLNKQIPDLDEKISKFIPRRLRYASSHWLFHVSGMDNKKPRPLEKDFEYILQSPQVLYWMEVLSFTRNVPRAIDGLRALSHNMALGEKIRWRINDTLRCLIAFLVPIQDSAPHIYVSALPFMPKKSILRIEGLREYSETLRVIQGLEEVYPGFPDSLRGHSSWVNAVAFSPDGSRIVSGSLDQTIRLWDAKTGEPIGEPVRGHSHSVNAVAFSQTAHELRPLGSWTRQFDFGTQRLVSR</sequence>
<proteinExistence type="predicted"/>
<dbReference type="InParanoid" id="G4U0A9"/>
<dbReference type="InterPro" id="IPR001680">
    <property type="entry name" value="WD40_rpt"/>
</dbReference>
<dbReference type="AlphaFoldDB" id="G4U0A9"/>
<reference evidence="4 5" key="1">
    <citation type="journal article" date="2011" name="PLoS Pathog.">
        <title>Endophytic Life Strategies Decoded by Genome and Transcriptome Analyses of the Mutualistic Root Symbiont Piriformospora indica.</title>
        <authorList>
            <person name="Zuccaro A."/>
            <person name="Lahrmann U."/>
            <person name="Guldener U."/>
            <person name="Langen G."/>
            <person name="Pfiffi S."/>
            <person name="Biedenkopf D."/>
            <person name="Wong P."/>
            <person name="Samans B."/>
            <person name="Grimm C."/>
            <person name="Basiewicz M."/>
            <person name="Murat C."/>
            <person name="Martin F."/>
            <person name="Kogel K.H."/>
        </authorList>
    </citation>
    <scope>NUCLEOTIDE SEQUENCE [LARGE SCALE GENOMIC DNA]</scope>
    <source>
        <strain evidence="4 5">DSM 11827</strain>
    </source>
</reference>
<keyword evidence="1 3" id="KW-0853">WD repeat</keyword>
<name>G4U0A9_SERID</name>
<dbReference type="EMBL" id="CAFZ01001178">
    <property type="protein sequence ID" value="CCA77002.1"/>
    <property type="molecule type" value="Genomic_DNA"/>
</dbReference>
<feature type="repeat" description="WD" evidence="3">
    <location>
        <begin position="318"/>
        <end position="359"/>
    </location>
</feature>
<dbReference type="PANTHER" id="PTHR22847">
    <property type="entry name" value="WD40 REPEAT PROTEIN"/>
    <property type="match status" value="1"/>
</dbReference>
<dbReference type="SMART" id="SM00320">
    <property type="entry name" value="WD40"/>
    <property type="match status" value="1"/>
</dbReference>
<dbReference type="InterPro" id="IPR036322">
    <property type="entry name" value="WD40_repeat_dom_sf"/>
</dbReference>
<dbReference type="InterPro" id="IPR019775">
    <property type="entry name" value="WD40_repeat_CS"/>
</dbReference>
<dbReference type="STRING" id="1109443.G4U0A9"/>
<dbReference type="Proteomes" id="UP000007148">
    <property type="component" value="Unassembled WGS sequence"/>
</dbReference>
<evidence type="ECO:0000313" key="4">
    <source>
        <dbReference type="EMBL" id="CCA77002.1"/>
    </source>
</evidence>
<keyword evidence="2" id="KW-0677">Repeat</keyword>
<keyword evidence="5" id="KW-1185">Reference proteome</keyword>
<protein>
    <submittedName>
        <fullName evidence="4">Uncharacterized protein</fullName>
    </submittedName>
</protein>
<comment type="caution">
    <text evidence="4">The sequence shown here is derived from an EMBL/GenBank/DDBJ whole genome shotgun (WGS) entry which is preliminary data.</text>
</comment>
<dbReference type="Pfam" id="PF00400">
    <property type="entry name" value="WD40"/>
    <property type="match status" value="1"/>
</dbReference>
<dbReference type="Gene3D" id="2.130.10.10">
    <property type="entry name" value="YVTN repeat-like/Quinoprotein amine dehydrogenase"/>
    <property type="match status" value="1"/>
</dbReference>
<dbReference type="PROSITE" id="PS00678">
    <property type="entry name" value="WD_REPEATS_1"/>
    <property type="match status" value="1"/>
</dbReference>
<evidence type="ECO:0000313" key="5">
    <source>
        <dbReference type="Proteomes" id="UP000007148"/>
    </source>
</evidence>
<dbReference type="PROSITE" id="PS50082">
    <property type="entry name" value="WD_REPEATS_2"/>
    <property type="match status" value="1"/>
</dbReference>
<dbReference type="OrthoDB" id="538223at2759"/>
<evidence type="ECO:0000256" key="1">
    <source>
        <dbReference type="ARBA" id="ARBA00022574"/>
    </source>
</evidence>
<dbReference type="InterPro" id="IPR015943">
    <property type="entry name" value="WD40/YVTN_repeat-like_dom_sf"/>
</dbReference>
<dbReference type="GO" id="GO:0005634">
    <property type="term" value="C:nucleus"/>
    <property type="evidence" value="ECO:0007669"/>
    <property type="project" value="TreeGrafter"/>
</dbReference>
<gene>
    <name evidence="4" type="ORF">PIIN_10987</name>
</gene>
<dbReference type="PANTHER" id="PTHR22847:SF637">
    <property type="entry name" value="WD REPEAT DOMAIN 5B"/>
    <property type="match status" value="1"/>
</dbReference>
<organism evidence="4 5">
    <name type="scientific">Serendipita indica (strain DSM 11827)</name>
    <name type="common">Root endophyte fungus</name>
    <name type="synonym">Piriformospora indica</name>
    <dbReference type="NCBI Taxonomy" id="1109443"/>
    <lineage>
        <taxon>Eukaryota</taxon>
        <taxon>Fungi</taxon>
        <taxon>Dikarya</taxon>
        <taxon>Basidiomycota</taxon>
        <taxon>Agaricomycotina</taxon>
        <taxon>Agaricomycetes</taxon>
        <taxon>Sebacinales</taxon>
        <taxon>Serendipitaceae</taxon>
        <taxon>Serendipita</taxon>
    </lineage>
</organism>
<accession>G4U0A9</accession>